<protein>
    <submittedName>
        <fullName evidence="2">Uncharacterized protein</fullName>
    </submittedName>
</protein>
<dbReference type="AlphaFoldDB" id="A0A8S1YLC9"/>
<sequence length="628" mass="73740">MERKNLGNTRLGLELQEKRILFKQLLNNIYKRSKYHVHQKWCYFKNVIIYLNHPLIVIIQKMIPNNLRYQITLNKLNIFNGLVNLDKEEKELEDGQFSGMGNFLKMLGDIIIMTVKKMANGEIQFVIIGIKLKFMKLANMFKVKGKETENIFMRIRRCTKLLISIRDGGAYNEQGQKQGIWIELSEGFFSDYQVIYNGEYQNGKKVGKWNIGYRVNSRNISFIQMQKNNIKGVINTVHFSGGGSYDERGDIKIGKWIEIFEGFEHSYQVTYRGQYKNGKKVGIWDILFVSIDCGGGSYDERGDIKIGKWIDIFERFSFSSQVTYDGLYKNGKKVGRWDIWFTRIDIYNTITREHKKMQKYNIKCIIITQVGVDYMMKKDVALRLGNGLICLRGFHLLLNQLMKVFIKMAKKLEDGTFGIRIIVHKEIVQSEGEYIRKKVMRQNLGNGMRKIKLFIGILKSFIVEIIIMVEKLVDGIYCIIFGIKMNLFKLGVDYMMKLSLVSRLVHGLNYVMIFMGTLTAKITEYSRGFTLIIKKLPHGWKLNQKDSKQQKKYNMIIETIKILKIVKYLLILICQGFYFVFIYQFLIRSQYIFMMRCIISDWLIMNFMSSLRSVIGRFQTNRQAGWRI</sequence>
<feature type="transmembrane region" description="Helical" evidence="1">
    <location>
        <begin position="565"/>
        <end position="586"/>
    </location>
</feature>
<keyword evidence="1" id="KW-0472">Membrane</keyword>
<name>A0A8S1YLC9_9CILI</name>
<evidence type="ECO:0000313" key="2">
    <source>
        <dbReference type="EMBL" id="CAD8213277.1"/>
    </source>
</evidence>
<comment type="caution">
    <text evidence="2">The sequence shown here is derived from an EMBL/GenBank/DDBJ whole genome shotgun (WGS) entry which is preliminary data.</text>
</comment>
<dbReference type="EMBL" id="CAJJDO010000176">
    <property type="protein sequence ID" value="CAD8213277.1"/>
    <property type="molecule type" value="Genomic_DNA"/>
</dbReference>
<proteinExistence type="predicted"/>
<keyword evidence="3" id="KW-1185">Reference proteome</keyword>
<evidence type="ECO:0000313" key="3">
    <source>
        <dbReference type="Proteomes" id="UP000689195"/>
    </source>
</evidence>
<evidence type="ECO:0000256" key="1">
    <source>
        <dbReference type="SAM" id="Phobius"/>
    </source>
</evidence>
<dbReference type="PANTHER" id="PTHR33706:SF1">
    <property type="entry name" value="TPR REPEAT PROTEIN"/>
    <property type="match status" value="1"/>
</dbReference>
<reference evidence="2" key="1">
    <citation type="submission" date="2021-01" db="EMBL/GenBank/DDBJ databases">
        <authorList>
            <consortium name="Genoscope - CEA"/>
            <person name="William W."/>
        </authorList>
    </citation>
    <scope>NUCLEOTIDE SEQUENCE</scope>
</reference>
<dbReference type="PANTHER" id="PTHR33706">
    <property type="entry name" value="MORN VARIANT REPEAT PROTEIN"/>
    <property type="match status" value="1"/>
</dbReference>
<accession>A0A8S1YLC9</accession>
<keyword evidence="1" id="KW-1133">Transmembrane helix</keyword>
<keyword evidence="1" id="KW-0812">Transmembrane</keyword>
<gene>
    <name evidence="2" type="ORF">PPENT_87.1.T1760023</name>
</gene>
<dbReference type="Proteomes" id="UP000689195">
    <property type="component" value="Unassembled WGS sequence"/>
</dbReference>
<organism evidence="2 3">
    <name type="scientific">Paramecium pentaurelia</name>
    <dbReference type="NCBI Taxonomy" id="43138"/>
    <lineage>
        <taxon>Eukaryota</taxon>
        <taxon>Sar</taxon>
        <taxon>Alveolata</taxon>
        <taxon>Ciliophora</taxon>
        <taxon>Intramacronucleata</taxon>
        <taxon>Oligohymenophorea</taxon>
        <taxon>Peniculida</taxon>
        <taxon>Parameciidae</taxon>
        <taxon>Paramecium</taxon>
    </lineage>
</organism>